<evidence type="ECO:0000313" key="12">
    <source>
        <dbReference type="Proteomes" id="UP001139157"/>
    </source>
</evidence>
<dbReference type="InterPro" id="IPR050482">
    <property type="entry name" value="Sensor_HK_TwoCompSys"/>
</dbReference>
<keyword evidence="9" id="KW-0472">Membrane</keyword>
<keyword evidence="9" id="KW-1133">Transmembrane helix</keyword>
<keyword evidence="12" id="KW-1185">Reference proteome</keyword>
<dbReference type="SUPFAM" id="SSF55874">
    <property type="entry name" value="ATPase domain of HSP90 chaperone/DNA topoisomerase II/histidine kinase"/>
    <property type="match status" value="1"/>
</dbReference>
<dbReference type="CDD" id="cd16917">
    <property type="entry name" value="HATPase_UhpB-NarQ-NarX-like"/>
    <property type="match status" value="1"/>
</dbReference>
<keyword evidence="6 11" id="KW-0418">Kinase</keyword>
<evidence type="ECO:0000256" key="6">
    <source>
        <dbReference type="ARBA" id="ARBA00022777"/>
    </source>
</evidence>
<evidence type="ECO:0000256" key="8">
    <source>
        <dbReference type="ARBA" id="ARBA00023012"/>
    </source>
</evidence>
<keyword evidence="4" id="KW-0808">Transferase</keyword>
<evidence type="ECO:0000313" key="11">
    <source>
        <dbReference type="EMBL" id="MCM6776560.1"/>
    </source>
</evidence>
<dbReference type="GO" id="GO:0016020">
    <property type="term" value="C:membrane"/>
    <property type="evidence" value="ECO:0007669"/>
    <property type="project" value="InterPro"/>
</dbReference>
<keyword evidence="9" id="KW-0812">Transmembrane</keyword>
<feature type="domain" description="Signal transduction histidine kinase subgroup 3 dimerisation and phosphoacceptor" evidence="10">
    <location>
        <begin position="207"/>
        <end position="272"/>
    </location>
</feature>
<keyword evidence="7" id="KW-0067">ATP-binding</keyword>
<dbReference type="AlphaFoldDB" id="A0A9X2IZX8"/>
<organism evidence="11 12">
    <name type="scientific">Nocardia pulmonis</name>
    <dbReference type="NCBI Taxonomy" id="2951408"/>
    <lineage>
        <taxon>Bacteria</taxon>
        <taxon>Bacillati</taxon>
        <taxon>Actinomycetota</taxon>
        <taxon>Actinomycetes</taxon>
        <taxon>Mycobacteriales</taxon>
        <taxon>Nocardiaceae</taxon>
        <taxon>Nocardia</taxon>
    </lineage>
</organism>
<reference evidence="11" key="1">
    <citation type="submission" date="2022-06" db="EMBL/GenBank/DDBJ databases">
        <title>Novel species in genus nocardia.</title>
        <authorList>
            <person name="Li F."/>
        </authorList>
    </citation>
    <scope>NUCLEOTIDE SEQUENCE</scope>
    <source>
        <strain evidence="11">CDC141</strain>
    </source>
</reference>
<evidence type="ECO:0000256" key="2">
    <source>
        <dbReference type="ARBA" id="ARBA00012438"/>
    </source>
</evidence>
<proteinExistence type="predicted"/>
<gene>
    <name evidence="11" type="ORF">NDR86_24035</name>
</gene>
<dbReference type="PANTHER" id="PTHR24421:SF10">
    <property type="entry name" value="NITRATE_NITRITE SENSOR PROTEIN NARQ"/>
    <property type="match status" value="1"/>
</dbReference>
<evidence type="ECO:0000256" key="9">
    <source>
        <dbReference type="SAM" id="Phobius"/>
    </source>
</evidence>
<feature type="transmembrane region" description="Helical" evidence="9">
    <location>
        <begin position="140"/>
        <end position="158"/>
    </location>
</feature>
<feature type="transmembrane region" description="Helical" evidence="9">
    <location>
        <begin position="96"/>
        <end position="116"/>
    </location>
</feature>
<dbReference type="Gene3D" id="1.20.5.1930">
    <property type="match status" value="1"/>
</dbReference>
<dbReference type="Pfam" id="PF07730">
    <property type="entry name" value="HisKA_3"/>
    <property type="match status" value="1"/>
</dbReference>
<name>A0A9X2IZX8_9NOCA</name>
<dbReference type="RefSeq" id="WP_251914843.1">
    <property type="nucleotide sequence ID" value="NZ_JAMRXG010000010.1"/>
</dbReference>
<keyword evidence="8" id="KW-0902">Two-component regulatory system</keyword>
<dbReference type="GO" id="GO:0046983">
    <property type="term" value="F:protein dimerization activity"/>
    <property type="evidence" value="ECO:0007669"/>
    <property type="project" value="InterPro"/>
</dbReference>
<dbReference type="PANTHER" id="PTHR24421">
    <property type="entry name" value="NITRATE/NITRITE SENSOR PROTEIN NARX-RELATED"/>
    <property type="match status" value="1"/>
</dbReference>
<accession>A0A9X2IZX8</accession>
<evidence type="ECO:0000256" key="1">
    <source>
        <dbReference type="ARBA" id="ARBA00000085"/>
    </source>
</evidence>
<dbReference type="GO" id="GO:0000155">
    <property type="term" value="F:phosphorelay sensor kinase activity"/>
    <property type="evidence" value="ECO:0007669"/>
    <property type="project" value="InterPro"/>
</dbReference>
<feature type="transmembrane region" description="Helical" evidence="9">
    <location>
        <begin position="70"/>
        <end position="90"/>
    </location>
</feature>
<evidence type="ECO:0000256" key="7">
    <source>
        <dbReference type="ARBA" id="ARBA00022840"/>
    </source>
</evidence>
<comment type="caution">
    <text evidence="11">The sequence shown here is derived from an EMBL/GenBank/DDBJ whole genome shotgun (WGS) entry which is preliminary data.</text>
</comment>
<evidence type="ECO:0000256" key="3">
    <source>
        <dbReference type="ARBA" id="ARBA00022553"/>
    </source>
</evidence>
<dbReference type="InterPro" id="IPR036890">
    <property type="entry name" value="HATPase_C_sf"/>
</dbReference>
<protein>
    <recommendedName>
        <fullName evidence="2">histidine kinase</fullName>
        <ecNumber evidence="2">2.7.13.3</ecNumber>
    </recommendedName>
</protein>
<dbReference type="GO" id="GO:0005524">
    <property type="term" value="F:ATP binding"/>
    <property type="evidence" value="ECO:0007669"/>
    <property type="project" value="UniProtKB-KW"/>
</dbReference>
<feature type="transmembrane region" description="Helical" evidence="9">
    <location>
        <begin position="45"/>
        <end position="63"/>
    </location>
</feature>
<dbReference type="InterPro" id="IPR011712">
    <property type="entry name" value="Sig_transdc_His_kin_sub3_dim/P"/>
</dbReference>
<dbReference type="EMBL" id="JAMRXG010000010">
    <property type="protein sequence ID" value="MCM6776560.1"/>
    <property type="molecule type" value="Genomic_DNA"/>
</dbReference>
<sequence length="440" mass="47644">MEVTSAAAATRPPRIRDRIVEFLRDPVETFRRTAEAQGYDYPPSVILVADICVALTAVAAAALRHDYFSTGLPFLATLILILVFPVFFLFDVKPKPVVYAVTALVATGLFLAQPVYPDCASLVLTVAAGELAAIIPRKSISFAFTVVAVGEVLVFYSIDHVDRGLPMYATGIVLGWMVGLMLQLQRRSLYQERENQEIRATQAANEERRRIAREVHDVIAHSLSITLLHLTAARHALQTDRDVDEAVDALTDAERLGRQAMTDIRRTVGLLDQAPTNLRPEPGLDDIADLVDDFVRAGLDLDYRLTGEVGLVSAATGLTLFRICQESLANVAKHAPGARVTLRIEVTAAAAAASIANTLPDGPPARRGRGMGISGMTQRATLVGGTLSAGPKDDRWVVHAQLPVDTPKSGLMCLLTGQDDPLRVVREAITSVTRKLQEGM</sequence>
<comment type="catalytic activity">
    <reaction evidence="1">
        <text>ATP + protein L-histidine = ADP + protein N-phospho-L-histidine.</text>
        <dbReference type="EC" id="2.7.13.3"/>
    </reaction>
</comment>
<dbReference type="Gene3D" id="3.30.565.10">
    <property type="entry name" value="Histidine kinase-like ATPase, C-terminal domain"/>
    <property type="match status" value="1"/>
</dbReference>
<keyword evidence="5" id="KW-0547">Nucleotide-binding</keyword>
<dbReference type="Proteomes" id="UP001139157">
    <property type="component" value="Unassembled WGS sequence"/>
</dbReference>
<evidence type="ECO:0000259" key="10">
    <source>
        <dbReference type="Pfam" id="PF07730"/>
    </source>
</evidence>
<keyword evidence="3" id="KW-0597">Phosphoprotein</keyword>
<feature type="transmembrane region" description="Helical" evidence="9">
    <location>
        <begin position="164"/>
        <end position="184"/>
    </location>
</feature>
<dbReference type="EC" id="2.7.13.3" evidence="2"/>
<evidence type="ECO:0000256" key="4">
    <source>
        <dbReference type="ARBA" id="ARBA00022679"/>
    </source>
</evidence>
<evidence type="ECO:0000256" key="5">
    <source>
        <dbReference type="ARBA" id="ARBA00022741"/>
    </source>
</evidence>